<accession>A0A4R8J0I9</accession>
<dbReference type="InterPro" id="IPR050597">
    <property type="entry name" value="Cytochrome_c_Oxidase_Subunit"/>
</dbReference>
<dbReference type="GO" id="GO:0020037">
    <property type="term" value="F:heme binding"/>
    <property type="evidence" value="ECO:0007669"/>
    <property type="project" value="InterPro"/>
</dbReference>
<organism evidence="12 13">
    <name type="scientific">Thiohalophilus thiocyanatoxydans</name>
    <dbReference type="NCBI Taxonomy" id="381308"/>
    <lineage>
        <taxon>Bacteria</taxon>
        <taxon>Pseudomonadati</taxon>
        <taxon>Pseudomonadota</taxon>
        <taxon>Gammaproteobacteria</taxon>
        <taxon>Thiohalomonadales</taxon>
        <taxon>Thiohalophilaceae</taxon>
        <taxon>Thiohalophilus</taxon>
    </lineage>
</organism>
<protein>
    <submittedName>
        <fullName evidence="12">Cytochrome c553</fullName>
    </submittedName>
</protein>
<sequence>MKYTTLVSILAASLFAPSAAFAADGDAEAGEAKAQSCVACHGEKGDSKNADFPKLAGQHAGYTAKQLADFKQGETRSDPIMAGQVAGLSEQDMADLGAYYAEQSVSMGQADEELAKLGEKIYRGGNPDRGVSACIACHGPTGNGNPPANFPLLSGQHTDYLVKALEDFRDGKRTNDQNGMMQDIASNMRDREIEAVASYISGLH</sequence>
<dbReference type="Proteomes" id="UP000294914">
    <property type="component" value="Unassembled WGS sequence"/>
</dbReference>
<keyword evidence="13" id="KW-1185">Reference proteome</keyword>
<dbReference type="GO" id="GO:0009055">
    <property type="term" value="F:electron transfer activity"/>
    <property type="evidence" value="ECO:0007669"/>
    <property type="project" value="InterPro"/>
</dbReference>
<keyword evidence="4 9" id="KW-0479">Metal-binding</keyword>
<dbReference type="Pfam" id="PF00034">
    <property type="entry name" value="Cytochrom_C"/>
    <property type="match status" value="2"/>
</dbReference>
<feature type="binding site" description="covalent" evidence="8">
    <location>
        <position position="137"/>
    </location>
    <ligand>
        <name>heme c</name>
        <dbReference type="ChEBI" id="CHEBI:61717"/>
        <label>2</label>
    </ligand>
</feature>
<dbReference type="AlphaFoldDB" id="A0A4R8J0I9"/>
<feature type="chain" id="PRO_5020414001" evidence="10">
    <location>
        <begin position="23"/>
        <end position="204"/>
    </location>
</feature>
<dbReference type="SUPFAM" id="SSF46626">
    <property type="entry name" value="Cytochrome c"/>
    <property type="match status" value="2"/>
</dbReference>
<proteinExistence type="predicted"/>
<comment type="PTM">
    <text evidence="8">Binds 2 heme c groups covalently per subunit.</text>
</comment>
<evidence type="ECO:0000259" key="11">
    <source>
        <dbReference type="PROSITE" id="PS51007"/>
    </source>
</evidence>
<evidence type="ECO:0000256" key="1">
    <source>
        <dbReference type="ARBA" id="ARBA00004418"/>
    </source>
</evidence>
<gene>
    <name evidence="12" type="ORF">EDC23_0038</name>
</gene>
<feature type="binding site" description="axial binding residue" evidence="9">
    <location>
        <position position="138"/>
    </location>
    <ligand>
        <name>heme c</name>
        <dbReference type="ChEBI" id="CHEBI:61717"/>
        <label>2</label>
    </ligand>
    <ligandPart>
        <name>Fe</name>
        <dbReference type="ChEBI" id="CHEBI:18248"/>
    </ligandPart>
</feature>
<feature type="domain" description="Cytochrome c" evidence="11">
    <location>
        <begin position="113"/>
        <end position="204"/>
    </location>
</feature>
<evidence type="ECO:0000313" key="12">
    <source>
        <dbReference type="EMBL" id="TDY03669.1"/>
    </source>
</evidence>
<dbReference type="EMBL" id="SOQX01000001">
    <property type="protein sequence ID" value="TDY03669.1"/>
    <property type="molecule type" value="Genomic_DNA"/>
</dbReference>
<comment type="caution">
    <text evidence="12">The sequence shown here is derived from an EMBL/GenBank/DDBJ whole genome shotgun (WGS) entry which is preliminary data.</text>
</comment>
<dbReference type="InterPro" id="IPR024167">
    <property type="entry name" value="Cytochrome_c4-like"/>
</dbReference>
<dbReference type="Gene3D" id="1.10.760.10">
    <property type="entry name" value="Cytochrome c-like domain"/>
    <property type="match status" value="2"/>
</dbReference>
<feature type="binding site" description="axial binding residue" evidence="9">
    <location>
        <position position="181"/>
    </location>
    <ligand>
        <name>heme c</name>
        <dbReference type="ChEBI" id="CHEBI:61717"/>
        <label>2</label>
    </ligand>
    <ligandPart>
        <name>Fe</name>
        <dbReference type="ChEBI" id="CHEBI:18248"/>
    </ligandPart>
</feature>
<feature type="binding site" description="covalent" evidence="8">
    <location>
        <position position="40"/>
    </location>
    <ligand>
        <name>heme c</name>
        <dbReference type="ChEBI" id="CHEBI:61717"/>
        <label>1</label>
    </ligand>
</feature>
<feature type="domain" description="Cytochrome c" evidence="11">
    <location>
        <begin position="25"/>
        <end position="104"/>
    </location>
</feature>
<feature type="binding site" description="axial binding residue" evidence="9">
    <location>
        <position position="41"/>
    </location>
    <ligand>
        <name>heme c</name>
        <dbReference type="ChEBI" id="CHEBI:61717"/>
        <label>1</label>
    </ligand>
    <ligandPart>
        <name>Fe</name>
        <dbReference type="ChEBI" id="CHEBI:18248"/>
    </ligandPart>
</feature>
<feature type="signal peptide" evidence="10">
    <location>
        <begin position="1"/>
        <end position="22"/>
    </location>
</feature>
<evidence type="ECO:0000256" key="3">
    <source>
        <dbReference type="ARBA" id="ARBA00022617"/>
    </source>
</evidence>
<keyword evidence="2" id="KW-0813">Transport</keyword>
<evidence type="ECO:0000256" key="7">
    <source>
        <dbReference type="ARBA" id="ARBA00023004"/>
    </source>
</evidence>
<name>A0A4R8J0I9_9GAMM</name>
<evidence type="ECO:0000256" key="5">
    <source>
        <dbReference type="ARBA" id="ARBA00022764"/>
    </source>
</evidence>
<evidence type="ECO:0000256" key="2">
    <source>
        <dbReference type="ARBA" id="ARBA00022448"/>
    </source>
</evidence>
<dbReference type="PANTHER" id="PTHR33751:SF9">
    <property type="entry name" value="CYTOCHROME C4"/>
    <property type="match status" value="1"/>
</dbReference>
<dbReference type="PROSITE" id="PS51007">
    <property type="entry name" value="CYTC"/>
    <property type="match status" value="2"/>
</dbReference>
<keyword evidence="3 8" id="KW-0349">Heme</keyword>
<reference evidence="12 13" key="1">
    <citation type="submission" date="2019-03" db="EMBL/GenBank/DDBJ databases">
        <title>Genomic Encyclopedia of Type Strains, Phase IV (KMG-IV): sequencing the most valuable type-strain genomes for metagenomic binning, comparative biology and taxonomic classification.</title>
        <authorList>
            <person name="Goeker M."/>
        </authorList>
    </citation>
    <scope>NUCLEOTIDE SEQUENCE [LARGE SCALE GENOMIC DNA]</scope>
    <source>
        <strain evidence="12 13">DSM 16326</strain>
    </source>
</reference>
<evidence type="ECO:0000313" key="13">
    <source>
        <dbReference type="Proteomes" id="UP000294914"/>
    </source>
</evidence>
<evidence type="ECO:0000256" key="9">
    <source>
        <dbReference type="PIRSR" id="PIRSR000005-2"/>
    </source>
</evidence>
<evidence type="ECO:0000256" key="10">
    <source>
        <dbReference type="SAM" id="SignalP"/>
    </source>
</evidence>
<comment type="subcellular location">
    <subcellularLocation>
        <location evidence="1">Periplasm</location>
    </subcellularLocation>
</comment>
<keyword evidence="6" id="KW-0249">Electron transport</keyword>
<keyword evidence="7 9" id="KW-0408">Iron</keyword>
<dbReference type="GO" id="GO:0005506">
    <property type="term" value="F:iron ion binding"/>
    <property type="evidence" value="ECO:0007669"/>
    <property type="project" value="InterPro"/>
</dbReference>
<keyword evidence="5" id="KW-0574">Periplasm</keyword>
<evidence type="ECO:0000256" key="6">
    <source>
        <dbReference type="ARBA" id="ARBA00022982"/>
    </source>
</evidence>
<dbReference type="PIRSF" id="PIRSF000005">
    <property type="entry name" value="Cytochrome_c4"/>
    <property type="match status" value="1"/>
</dbReference>
<evidence type="ECO:0000256" key="8">
    <source>
        <dbReference type="PIRSR" id="PIRSR000005-1"/>
    </source>
</evidence>
<feature type="binding site" description="axial binding residue" evidence="9">
    <location>
        <position position="81"/>
    </location>
    <ligand>
        <name>heme c</name>
        <dbReference type="ChEBI" id="CHEBI:61717"/>
        <label>1</label>
    </ligand>
    <ligandPart>
        <name>Fe</name>
        <dbReference type="ChEBI" id="CHEBI:18248"/>
    </ligandPart>
</feature>
<dbReference type="PANTHER" id="PTHR33751">
    <property type="entry name" value="CBB3-TYPE CYTOCHROME C OXIDASE SUBUNIT FIXP"/>
    <property type="match status" value="1"/>
</dbReference>
<dbReference type="InterPro" id="IPR009056">
    <property type="entry name" value="Cyt_c-like_dom"/>
</dbReference>
<dbReference type="RefSeq" id="WP_134080259.1">
    <property type="nucleotide sequence ID" value="NZ_SOQX01000001.1"/>
</dbReference>
<dbReference type="GO" id="GO:0042597">
    <property type="term" value="C:periplasmic space"/>
    <property type="evidence" value="ECO:0007669"/>
    <property type="project" value="UniProtKB-SubCell"/>
</dbReference>
<dbReference type="InterPro" id="IPR036909">
    <property type="entry name" value="Cyt_c-like_dom_sf"/>
</dbReference>
<keyword evidence="10" id="KW-0732">Signal</keyword>
<evidence type="ECO:0000256" key="4">
    <source>
        <dbReference type="ARBA" id="ARBA00022723"/>
    </source>
</evidence>
<feature type="binding site" description="covalent" evidence="8">
    <location>
        <position position="134"/>
    </location>
    <ligand>
        <name>heme c</name>
        <dbReference type="ChEBI" id="CHEBI:61717"/>
        <label>2</label>
    </ligand>
</feature>
<dbReference type="OrthoDB" id="9773456at2"/>
<feature type="binding site" description="covalent" evidence="8">
    <location>
        <position position="37"/>
    </location>
    <ligand>
        <name>heme c</name>
        <dbReference type="ChEBI" id="CHEBI:61717"/>
        <label>1</label>
    </ligand>
</feature>